<organism evidence="8 9">
    <name type="scientific">Roseobacter cerasinus</name>
    <dbReference type="NCBI Taxonomy" id="2602289"/>
    <lineage>
        <taxon>Bacteria</taxon>
        <taxon>Pseudomonadati</taxon>
        <taxon>Pseudomonadota</taxon>
        <taxon>Alphaproteobacteria</taxon>
        <taxon>Rhodobacterales</taxon>
        <taxon>Roseobacteraceae</taxon>
        <taxon>Roseobacter</taxon>
    </lineage>
</organism>
<evidence type="ECO:0000256" key="5">
    <source>
        <dbReference type="ARBA" id="ARBA00023014"/>
    </source>
</evidence>
<proteinExistence type="predicted"/>
<dbReference type="Proteomes" id="UP000436522">
    <property type="component" value="Unassembled WGS sequence"/>
</dbReference>
<keyword evidence="2" id="KW-0479">Metal-binding</keyword>
<dbReference type="EMBL" id="BLIV01000005">
    <property type="protein sequence ID" value="GFE51226.1"/>
    <property type="molecule type" value="Genomic_DNA"/>
</dbReference>
<evidence type="ECO:0000313" key="8">
    <source>
        <dbReference type="EMBL" id="GFE51226.1"/>
    </source>
</evidence>
<dbReference type="Pfam" id="PF14691">
    <property type="entry name" value="Fer4_20"/>
    <property type="match status" value="1"/>
</dbReference>
<sequence length="477" mass="51726">MAEQPMLKFVTVERDMPEKRGADVRRDDFNEIYAEYAEAKAQEQSSRCSQCGVPYCQSHCPLHNNIPDWLKLTAEGRLQEAYEVSQATNTFPEICGRICPQDRLCEGNCVIEQSGHGTVTIGAVEKYITDTAWEQGWVQPIAPRAERSESVGIIGAGPGGLAAADVLRRAGVQVTVYDRYDRAGGLLTYGIPGFKLEKDVVMRRNDQLAQGGVTFELNTNVGEDIRFDDLRNRHDAVIIATGVYKSREIEAPGVGATGLVRAIDFLTASNRKSFGDAVPEFDSGALNAEGKRVVVIGGGDTAMDCVRTSVRQGATSVKCLYRRDRANMPGSQREVQNAEEEGVVFEWLSAPKGFVGDPVTGVMVQKMRLGAPDATGRQAPEVIDGADYVEDADLVIMALGFEPEALPTLWDQPELPVTRWGTIKAAFTTGATDLDGVYAVGDIVRGASLVVWAVRDGRDCADAILKRLGDTSVMAAE</sequence>
<keyword evidence="1" id="KW-0004">4Fe-4S</keyword>
<dbReference type="OrthoDB" id="9803192at2"/>
<dbReference type="PANTHER" id="PTHR42783:SF3">
    <property type="entry name" value="GLUTAMATE SYNTHASE [NADPH] SMALL CHAIN-RELATED"/>
    <property type="match status" value="1"/>
</dbReference>
<feature type="domain" description="FAD/NAD(P)-binding" evidence="6">
    <location>
        <begin position="151"/>
        <end position="457"/>
    </location>
</feature>
<gene>
    <name evidence="8" type="primary">gltD</name>
    <name evidence="8" type="ORF">So717_29790</name>
</gene>
<dbReference type="AlphaFoldDB" id="A0A640VYC2"/>
<keyword evidence="9" id="KW-1185">Reference proteome</keyword>
<dbReference type="GO" id="GO:0051539">
    <property type="term" value="F:4 iron, 4 sulfur cluster binding"/>
    <property type="evidence" value="ECO:0007669"/>
    <property type="project" value="UniProtKB-KW"/>
</dbReference>
<evidence type="ECO:0000256" key="4">
    <source>
        <dbReference type="ARBA" id="ARBA00023004"/>
    </source>
</evidence>
<protein>
    <submittedName>
        <fullName evidence="8">Dihydropyrimidine dehydrogenase subunit A</fullName>
    </submittedName>
</protein>
<reference evidence="8 9" key="1">
    <citation type="submission" date="2019-12" db="EMBL/GenBank/DDBJ databases">
        <title>Roseobacter cerasinus sp. nov., isolated from seawater around aquaculture.</title>
        <authorList>
            <person name="Muramatsu S."/>
            <person name="Takabe Y."/>
            <person name="Mori K."/>
            <person name="Takaichi S."/>
            <person name="Hanada S."/>
        </authorList>
    </citation>
    <scope>NUCLEOTIDE SEQUENCE [LARGE SCALE GENOMIC DNA]</scope>
    <source>
        <strain evidence="8 9">AI77</strain>
    </source>
</reference>
<evidence type="ECO:0000256" key="1">
    <source>
        <dbReference type="ARBA" id="ARBA00022485"/>
    </source>
</evidence>
<accession>A0A640VYC2</accession>
<dbReference type="InterPro" id="IPR023753">
    <property type="entry name" value="FAD/NAD-binding_dom"/>
</dbReference>
<dbReference type="NCBIfam" id="TIGR01318">
    <property type="entry name" value="gltD_gamma_fam"/>
    <property type="match status" value="1"/>
</dbReference>
<dbReference type="SUPFAM" id="SSF51971">
    <property type="entry name" value="Nucleotide-binding domain"/>
    <property type="match status" value="1"/>
</dbReference>
<dbReference type="PANTHER" id="PTHR42783">
    <property type="entry name" value="GLUTAMATE SYNTHASE [NADPH] SMALL CHAIN"/>
    <property type="match status" value="1"/>
</dbReference>
<feature type="domain" description="Dihydroprymidine dehydrogenase" evidence="7">
    <location>
        <begin position="26"/>
        <end position="136"/>
    </location>
</feature>
<dbReference type="GO" id="GO:0016491">
    <property type="term" value="F:oxidoreductase activity"/>
    <property type="evidence" value="ECO:0007669"/>
    <property type="project" value="UniProtKB-KW"/>
</dbReference>
<keyword evidence="3" id="KW-0560">Oxidoreductase</keyword>
<dbReference type="InterPro" id="IPR009051">
    <property type="entry name" value="Helical_ferredxn"/>
</dbReference>
<evidence type="ECO:0000256" key="3">
    <source>
        <dbReference type="ARBA" id="ARBA00023002"/>
    </source>
</evidence>
<dbReference type="Pfam" id="PF07992">
    <property type="entry name" value="Pyr_redox_2"/>
    <property type="match status" value="1"/>
</dbReference>
<dbReference type="SUPFAM" id="SSF46548">
    <property type="entry name" value="alpha-helical ferredoxin"/>
    <property type="match status" value="1"/>
</dbReference>
<comment type="caution">
    <text evidence="8">The sequence shown here is derived from an EMBL/GenBank/DDBJ whole genome shotgun (WGS) entry which is preliminary data.</text>
</comment>
<name>A0A640VYC2_9RHOB</name>
<evidence type="ECO:0000256" key="2">
    <source>
        <dbReference type="ARBA" id="ARBA00022723"/>
    </source>
</evidence>
<keyword evidence="4" id="KW-0408">Iron</keyword>
<evidence type="ECO:0000313" key="9">
    <source>
        <dbReference type="Proteomes" id="UP000436522"/>
    </source>
</evidence>
<dbReference type="GO" id="GO:0046872">
    <property type="term" value="F:metal ion binding"/>
    <property type="evidence" value="ECO:0007669"/>
    <property type="project" value="UniProtKB-KW"/>
</dbReference>
<evidence type="ECO:0000259" key="6">
    <source>
        <dbReference type="Pfam" id="PF07992"/>
    </source>
</evidence>
<dbReference type="PRINTS" id="PR00419">
    <property type="entry name" value="ADXRDTASE"/>
</dbReference>
<dbReference type="InterPro" id="IPR006006">
    <property type="entry name" value="GltD-like"/>
</dbReference>
<dbReference type="Gene3D" id="3.50.50.60">
    <property type="entry name" value="FAD/NAD(P)-binding domain"/>
    <property type="match status" value="2"/>
</dbReference>
<dbReference type="InterPro" id="IPR028261">
    <property type="entry name" value="DPD_II"/>
</dbReference>
<keyword evidence="5" id="KW-0411">Iron-sulfur</keyword>
<dbReference type="InterPro" id="IPR036188">
    <property type="entry name" value="FAD/NAD-bd_sf"/>
</dbReference>
<dbReference type="RefSeq" id="WP_159978704.1">
    <property type="nucleotide sequence ID" value="NZ_BLIV01000005.1"/>
</dbReference>
<dbReference type="Gene3D" id="1.10.1060.10">
    <property type="entry name" value="Alpha-helical ferredoxin"/>
    <property type="match status" value="1"/>
</dbReference>
<evidence type="ECO:0000259" key="7">
    <source>
        <dbReference type="Pfam" id="PF14691"/>
    </source>
</evidence>